<dbReference type="GO" id="GO:0003887">
    <property type="term" value="F:DNA-directed DNA polymerase activity"/>
    <property type="evidence" value="ECO:0007669"/>
    <property type="project" value="InterPro"/>
</dbReference>
<dbReference type="InterPro" id="IPR036768">
    <property type="entry name" value="PolIII_chi_sf"/>
</dbReference>
<accession>A0A7G3G6C0</accession>
<reference evidence="1 2" key="1">
    <citation type="submission" date="2018-01" db="EMBL/GenBank/DDBJ databases">
        <title>Genome sequence of Iodobacter sp. strain PCH194 isolated from Indian Trans-Himalaya.</title>
        <authorList>
            <person name="Kumar V."/>
            <person name="Thakur V."/>
            <person name="Kumar S."/>
            <person name="Singh D."/>
        </authorList>
    </citation>
    <scope>NUCLEOTIDE SEQUENCE [LARGE SCALE GENOMIC DNA]</scope>
    <source>
        <strain evidence="1 2">PCH194</strain>
    </source>
</reference>
<name>A0A7G3G6C0_9NEIS</name>
<protein>
    <submittedName>
        <fullName evidence="1">DNA polymerase III subunit chi</fullName>
    </submittedName>
</protein>
<gene>
    <name evidence="1" type="ORF">C1H71_04065</name>
</gene>
<dbReference type="PANTHER" id="PTHR38767">
    <property type="entry name" value="DNA POLYMERASE III SUBUNIT CHI"/>
    <property type="match status" value="1"/>
</dbReference>
<keyword evidence="2" id="KW-1185">Reference proteome</keyword>
<dbReference type="GO" id="GO:0032298">
    <property type="term" value="P:positive regulation of DNA-templated DNA replication initiation"/>
    <property type="evidence" value="ECO:0007669"/>
    <property type="project" value="TreeGrafter"/>
</dbReference>
<evidence type="ECO:0000313" key="1">
    <source>
        <dbReference type="EMBL" id="QBC42806.1"/>
    </source>
</evidence>
<dbReference type="GO" id="GO:0003677">
    <property type="term" value="F:DNA binding"/>
    <property type="evidence" value="ECO:0007669"/>
    <property type="project" value="InterPro"/>
</dbReference>
<dbReference type="EMBL" id="CP025781">
    <property type="protein sequence ID" value="QBC42806.1"/>
    <property type="molecule type" value="Genomic_DNA"/>
</dbReference>
<dbReference type="AlphaFoldDB" id="A0A7G3G6C0"/>
<dbReference type="KEGG" id="ifl:C1H71_04065"/>
<dbReference type="GO" id="GO:0006260">
    <property type="term" value="P:DNA replication"/>
    <property type="evidence" value="ECO:0007669"/>
    <property type="project" value="InterPro"/>
</dbReference>
<dbReference type="SUPFAM" id="SSF102400">
    <property type="entry name" value="DNA polymerase III chi subunit"/>
    <property type="match status" value="1"/>
</dbReference>
<organism evidence="1 2">
    <name type="scientific">Iodobacter fluviatilis</name>
    <dbReference type="NCBI Taxonomy" id="537"/>
    <lineage>
        <taxon>Bacteria</taxon>
        <taxon>Pseudomonadati</taxon>
        <taxon>Pseudomonadota</taxon>
        <taxon>Betaproteobacteria</taxon>
        <taxon>Neisseriales</taxon>
        <taxon>Chitinibacteraceae</taxon>
        <taxon>Iodobacter</taxon>
    </lineage>
</organism>
<dbReference type="Proteomes" id="UP000515917">
    <property type="component" value="Chromosome"/>
</dbReference>
<evidence type="ECO:0000313" key="2">
    <source>
        <dbReference type="Proteomes" id="UP000515917"/>
    </source>
</evidence>
<sequence>MAIHCVMLLDNNPLLPSSHALCLAVSQLSAIVNETSTDPKPMTEISFYFNVPNREHALCQLVSKALAKHLSINILTSSQAAASALDGLLWEVPQTGFLPHCLADDAIAADTPILLDYRPELLPVRDVLFNWTNGLAPGFERYQRVMEVVSLDDEARTLARERWKAYVAQGFKPTSFDMMDRAG</sequence>
<proteinExistence type="predicted"/>
<dbReference type="PANTHER" id="PTHR38767:SF1">
    <property type="entry name" value="DNA POLYMERASE III SUBUNIT CHI"/>
    <property type="match status" value="1"/>
</dbReference>
<dbReference type="Gene3D" id="3.40.50.10110">
    <property type="entry name" value="DNA polymerase III subunit chi"/>
    <property type="match status" value="1"/>
</dbReference>
<dbReference type="InterPro" id="IPR007459">
    <property type="entry name" value="DNA_pol3_chi"/>
</dbReference>
<dbReference type="Pfam" id="PF04364">
    <property type="entry name" value="DNA_pol3_chi"/>
    <property type="match status" value="1"/>
</dbReference>